<feature type="domain" description="OmpR/PhoB-type" evidence="10">
    <location>
        <begin position="157"/>
        <end position="252"/>
    </location>
</feature>
<dbReference type="GO" id="GO:0000156">
    <property type="term" value="F:phosphorelay response regulator activity"/>
    <property type="evidence" value="ECO:0007669"/>
    <property type="project" value="TreeGrafter"/>
</dbReference>
<dbReference type="SUPFAM" id="SSF46894">
    <property type="entry name" value="C-terminal effector domain of the bipartite response regulators"/>
    <property type="match status" value="1"/>
</dbReference>
<comment type="caution">
    <text evidence="11">The sequence shown here is derived from an EMBL/GenBank/DDBJ whole genome shotgun (WGS) entry which is preliminary data.</text>
</comment>
<dbReference type="InterPro" id="IPR001867">
    <property type="entry name" value="OmpR/PhoB-type_DNA-bd"/>
</dbReference>
<dbReference type="SMART" id="SM00862">
    <property type="entry name" value="Trans_reg_C"/>
    <property type="match status" value="1"/>
</dbReference>
<dbReference type="FunFam" id="3.40.50.2300:FF:000001">
    <property type="entry name" value="DNA-binding response regulator PhoB"/>
    <property type="match status" value="1"/>
</dbReference>
<evidence type="ECO:0000259" key="9">
    <source>
        <dbReference type="PROSITE" id="PS50110"/>
    </source>
</evidence>
<dbReference type="InterPro" id="IPR016032">
    <property type="entry name" value="Sig_transdc_resp-reg_C-effctor"/>
</dbReference>
<feature type="modified residue" description="4-aspartylphosphate" evidence="6">
    <location>
        <position position="78"/>
    </location>
</feature>
<dbReference type="CDD" id="cd00383">
    <property type="entry name" value="trans_reg_C"/>
    <property type="match status" value="1"/>
</dbReference>
<evidence type="ECO:0000256" key="7">
    <source>
        <dbReference type="PROSITE-ProRule" id="PRU01091"/>
    </source>
</evidence>
<feature type="DNA-binding region" description="OmpR/PhoB-type" evidence="7">
    <location>
        <begin position="157"/>
        <end position="252"/>
    </location>
</feature>
<dbReference type="SUPFAM" id="SSF52172">
    <property type="entry name" value="CheY-like"/>
    <property type="match status" value="1"/>
</dbReference>
<dbReference type="Gene3D" id="1.10.10.10">
    <property type="entry name" value="Winged helix-like DNA-binding domain superfamily/Winged helix DNA-binding domain"/>
    <property type="match status" value="1"/>
</dbReference>
<dbReference type="InterPro" id="IPR036388">
    <property type="entry name" value="WH-like_DNA-bd_sf"/>
</dbReference>
<evidence type="ECO:0000256" key="2">
    <source>
        <dbReference type="ARBA" id="ARBA00023012"/>
    </source>
</evidence>
<gene>
    <name evidence="11" type="ORF">GCM10011322_46600</name>
</gene>
<accession>A0A917QKB5</accession>
<keyword evidence="12" id="KW-1185">Reference proteome</keyword>
<dbReference type="PROSITE" id="PS50110">
    <property type="entry name" value="RESPONSE_REGULATORY"/>
    <property type="match status" value="1"/>
</dbReference>
<name>A0A917QKB5_9HYPH</name>
<dbReference type="InterPro" id="IPR001789">
    <property type="entry name" value="Sig_transdc_resp-reg_receiver"/>
</dbReference>
<dbReference type="PANTHER" id="PTHR48111:SF4">
    <property type="entry name" value="DNA-BINDING DUAL TRANSCRIPTIONAL REGULATOR OMPR"/>
    <property type="match status" value="1"/>
</dbReference>
<keyword evidence="4 7" id="KW-0238">DNA-binding</keyword>
<feature type="domain" description="Response regulatory" evidence="9">
    <location>
        <begin position="29"/>
        <end position="142"/>
    </location>
</feature>
<protein>
    <submittedName>
        <fullName evidence="11">DNA-binding response regulator</fullName>
    </submittedName>
</protein>
<evidence type="ECO:0000259" key="10">
    <source>
        <dbReference type="PROSITE" id="PS51755"/>
    </source>
</evidence>
<dbReference type="EMBL" id="BMMF01000019">
    <property type="protein sequence ID" value="GGK54495.1"/>
    <property type="molecule type" value="Genomic_DNA"/>
</dbReference>
<evidence type="ECO:0000256" key="5">
    <source>
        <dbReference type="ARBA" id="ARBA00023163"/>
    </source>
</evidence>
<dbReference type="GO" id="GO:0032993">
    <property type="term" value="C:protein-DNA complex"/>
    <property type="evidence" value="ECO:0007669"/>
    <property type="project" value="TreeGrafter"/>
</dbReference>
<evidence type="ECO:0000256" key="6">
    <source>
        <dbReference type="PROSITE-ProRule" id="PRU00169"/>
    </source>
</evidence>
<keyword evidence="2" id="KW-0902">Two-component regulatory system</keyword>
<dbReference type="Pfam" id="PF00072">
    <property type="entry name" value="Response_reg"/>
    <property type="match status" value="1"/>
</dbReference>
<dbReference type="RefSeq" id="WP_188915687.1">
    <property type="nucleotide sequence ID" value="NZ_BMMF01000019.1"/>
</dbReference>
<dbReference type="PANTHER" id="PTHR48111">
    <property type="entry name" value="REGULATOR OF RPOS"/>
    <property type="match status" value="1"/>
</dbReference>
<evidence type="ECO:0000313" key="12">
    <source>
        <dbReference type="Proteomes" id="UP000600449"/>
    </source>
</evidence>
<dbReference type="InterPro" id="IPR039420">
    <property type="entry name" value="WalR-like"/>
</dbReference>
<dbReference type="PROSITE" id="PS51755">
    <property type="entry name" value="OMPR_PHOB"/>
    <property type="match status" value="1"/>
</dbReference>
<dbReference type="GO" id="GO:0005829">
    <property type="term" value="C:cytosol"/>
    <property type="evidence" value="ECO:0007669"/>
    <property type="project" value="TreeGrafter"/>
</dbReference>
<feature type="region of interest" description="Disordered" evidence="8">
    <location>
        <begin position="1"/>
        <end position="23"/>
    </location>
</feature>
<dbReference type="InterPro" id="IPR011006">
    <property type="entry name" value="CheY-like_superfamily"/>
</dbReference>
<sequence>MTDLEIAAGSPAPDASGEGRVELPDHAPHVLVVDDDRRLRDLIGKYLTENGFRVTTAASAAEARAKSENFVFDALVLDVMMPGETGFEFARSVRESADTPILMLTARSDTSDRITGLEIGADDYLAKPFEPRELVLRLGNILKRAAPVAASGEAGPGDEIRFGPFVFRLDRGELRRGEEAIRLTEREREILTILGSRANENVPREDLSGAGAALNERTVDVQINRLRRKIEVDPANPLVLQTVRGVGYRLVAER</sequence>
<keyword evidence="3" id="KW-0805">Transcription regulation</keyword>
<reference evidence="11 12" key="1">
    <citation type="journal article" date="2014" name="Int. J. Syst. Evol. Microbiol.">
        <title>Complete genome sequence of Corynebacterium casei LMG S-19264T (=DSM 44701T), isolated from a smear-ripened cheese.</title>
        <authorList>
            <consortium name="US DOE Joint Genome Institute (JGI-PGF)"/>
            <person name="Walter F."/>
            <person name="Albersmeier A."/>
            <person name="Kalinowski J."/>
            <person name="Ruckert C."/>
        </authorList>
    </citation>
    <scope>NUCLEOTIDE SEQUENCE [LARGE SCALE GENOMIC DNA]</scope>
    <source>
        <strain evidence="11 12">CGMCC 1.9161</strain>
    </source>
</reference>
<proteinExistence type="predicted"/>
<dbReference type="GO" id="GO:0000976">
    <property type="term" value="F:transcription cis-regulatory region binding"/>
    <property type="evidence" value="ECO:0007669"/>
    <property type="project" value="TreeGrafter"/>
</dbReference>
<keyword evidence="1 6" id="KW-0597">Phosphoprotein</keyword>
<evidence type="ECO:0000256" key="1">
    <source>
        <dbReference type="ARBA" id="ARBA00022553"/>
    </source>
</evidence>
<dbReference type="Proteomes" id="UP000600449">
    <property type="component" value="Unassembled WGS sequence"/>
</dbReference>
<dbReference type="Pfam" id="PF00486">
    <property type="entry name" value="Trans_reg_C"/>
    <property type="match status" value="1"/>
</dbReference>
<evidence type="ECO:0000256" key="3">
    <source>
        <dbReference type="ARBA" id="ARBA00023015"/>
    </source>
</evidence>
<keyword evidence="5" id="KW-0804">Transcription</keyword>
<dbReference type="AlphaFoldDB" id="A0A917QKB5"/>
<dbReference type="SMART" id="SM00448">
    <property type="entry name" value="REC"/>
    <property type="match status" value="1"/>
</dbReference>
<evidence type="ECO:0000256" key="8">
    <source>
        <dbReference type="SAM" id="MobiDB-lite"/>
    </source>
</evidence>
<dbReference type="GO" id="GO:0006355">
    <property type="term" value="P:regulation of DNA-templated transcription"/>
    <property type="evidence" value="ECO:0007669"/>
    <property type="project" value="InterPro"/>
</dbReference>
<evidence type="ECO:0000313" key="11">
    <source>
        <dbReference type="EMBL" id="GGK54495.1"/>
    </source>
</evidence>
<evidence type="ECO:0000256" key="4">
    <source>
        <dbReference type="ARBA" id="ARBA00023125"/>
    </source>
</evidence>
<dbReference type="Gene3D" id="3.40.50.2300">
    <property type="match status" value="1"/>
</dbReference>
<organism evidence="11 12">
    <name type="scientific">Salinarimonas ramus</name>
    <dbReference type="NCBI Taxonomy" id="690164"/>
    <lineage>
        <taxon>Bacteria</taxon>
        <taxon>Pseudomonadati</taxon>
        <taxon>Pseudomonadota</taxon>
        <taxon>Alphaproteobacteria</taxon>
        <taxon>Hyphomicrobiales</taxon>
        <taxon>Salinarimonadaceae</taxon>
        <taxon>Salinarimonas</taxon>
    </lineage>
</organism>
<dbReference type="Gene3D" id="6.10.250.690">
    <property type="match status" value="1"/>
</dbReference>